<dbReference type="EMBL" id="QJJS01000003">
    <property type="protein sequence ID" value="PXW97954.1"/>
    <property type="molecule type" value="Genomic_DNA"/>
</dbReference>
<reference evidence="1 2" key="1">
    <citation type="submission" date="2018-05" db="EMBL/GenBank/DDBJ databases">
        <title>Genomic Encyclopedia of Type Strains, Phase IV (KMG-IV): sequencing the most valuable type-strain genomes for metagenomic binning, comparative biology and taxonomic classification.</title>
        <authorList>
            <person name="Goeker M."/>
        </authorList>
    </citation>
    <scope>NUCLEOTIDE SEQUENCE [LARGE SCALE GENOMIC DNA]</scope>
    <source>
        <strain evidence="1 2">DSM 566</strain>
    </source>
</reference>
<dbReference type="Proteomes" id="UP000247811">
    <property type="component" value="Unassembled WGS sequence"/>
</dbReference>
<protein>
    <submittedName>
        <fullName evidence="1">Uncharacterized protein</fullName>
    </submittedName>
</protein>
<evidence type="ECO:0000313" key="2">
    <source>
        <dbReference type="Proteomes" id="UP000247811"/>
    </source>
</evidence>
<proteinExistence type="predicted"/>
<dbReference type="AlphaFoldDB" id="A0A318H3F7"/>
<sequence length="142" mass="14996">MKRALTHGSPATTRARAGIAGLALALLGVGAHGSAGTPAQWLQAIETEIGDARCSRDAACRTLPIGGLACGGPQDWRAWSTEASHAARLKSLAARHARAVRDEDHRLGRVSICQVRPEPAVHCEAQRCVLSRDEPLPPPSSR</sequence>
<evidence type="ECO:0000313" key="1">
    <source>
        <dbReference type="EMBL" id="PXW97954.1"/>
    </source>
</evidence>
<name>A0A318H3F7_9BURK</name>
<gene>
    <name evidence="1" type="ORF">C7444_10345</name>
</gene>
<comment type="caution">
    <text evidence="1">The sequence shown here is derived from an EMBL/GenBank/DDBJ whole genome shotgun (WGS) entry which is preliminary data.</text>
</comment>
<organism evidence="1 2">
    <name type="scientific">Sphaerotilus hippei</name>
    <dbReference type="NCBI Taxonomy" id="744406"/>
    <lineage>
        <taxon>Bacteria</taxon>
        <taxon>Pseudomonadati</taxon>
        <taxon>Pseudomonadota</taxon>
        <taxon>Betaproteobacteria</taxon>
        <taxon>Burkholderiales</taxon>
        <taxon>Sphaerotilaceae</taxon>
        <taxon>Sphaerotilus</taxon>
    </lineage>
</organism>
<dbReference type="OrthoDB" id="8703681at2"/>
<accession>A0A318H3F7</accession>
<dbReference type="RefSeq" id="WP_110399532.1">
    <property type="nucleotide sequence ID" value="NZ_QJJS01000003.1"/>
</dbReference>
<keyword evidence="2" id="KW-1185">Reference proteome</keyword>